<dbReference type="EMBL" id="JAKZEU010000004">
    <property type="protein sequence ID" value="MCQ0971335.1"/>
    <property type="molecule type" value="Genomic_DNA"/>
</dbReference>
<accession>A0ABT1MSP0</accession>
<evidence type="ECO:0000313" key="3">
    <source>
        <dbReference type="Proteomes" id="UP001203945"/>
    </source>
</evidence>
<evidence type="ECO:0000256" key="1">
    <source>
        <dbReference type="SAM" id="Coils"/>
    </source>
</evidence>
<feature type="coiled-coil region" evidence="1">
    <location>
        <begin position="102"/>
        <end position="129"/>
    </location>
</feature>
<evidence type="ECO:0008006" key="4">
    <source>
        <dbReference type="Google" id="ProtNLM"/>
    </source>
</evidence>
<proteinExistence type="predicted"/>
<evidence type="ECO:0000313" key="2">
    <source>
        <dbReference type="EMBL" id="MCQ0971335.1"/>
    </source>
</evidence>
<dbReference type="Proteomes" id="UP001203945">
    <property type="component" value="Unassembled WGS sequence"/>
</dbReference>
<gene>
    <name evidence="2" type="ORF">MLD63_12970</name>
</gene>
<protein>
    <recommendedName>
        <fullName evidence="4">SCP2 domain-containing protein</fullName>
    </recommendedName>
</protein>
<dbReference type="RefSeq" id="WP_255330336.1">
    <property type="nucleotide sequence ID" value="NZ_JAKZEU010000004.1"/>
</dbReference>
<name>A0ABT1MSP0_9RHOB</name>
<organism evidence="2 3">
    <name type="scientific">Paracoccus albicereus</name>
    <dbReference type="NCBI Taxonomy" id="2922394"/>
    <lineage>
        <taxon>Bacteria</taxon>
        <taxon>Pseudomonadati</taxon>
        <taxon>Pseudomonadota</taxon>
        <taxon>Alphaproteobacteria</taxon>
        <taxon>Rhodobacterales</taxon>
        <taxon>Paracoccaceae</taxon>
        <taxon>Paracoccus</taxon>
    </lineage>
</organism>
<reference evidence="2 3" key="1">
    <citation type="submission" date="2022-03" db="EMBL/GenBank/DDBJ databases">
        <authorList>
            <person name="He Y."/>
        </authorList>
    </citation>
    <scope>NUCLEOTIDE SEQUENCE [LARGE SCALE GENOMIC DNA]</scope>
    <source>
        <strain evidence="2 3">TK19116</strain>
    </source>
</reference>
<comment type="caution">
    <text evidence="2">The sequence shown here is derived from an EMBL/GenBank/DDBJ whole genome shotgun (WGS) entry which is preliminary data.</text>
</comment>
<sequence>MNRFEPDPLVDGRWGGLLTAKSAPRRVLLIHEGVAVAQADVVAAGDDLWRVTVALPATVLRDGTQSLLLVADAGGPDASADMALPGSEVLSRLVLLAGRPLEQDLQAEIALIRAELDLLKREFRRLATEG</sequence>
<keyword evidence="1" id="KW-0175">Coiled coil</keyword>
<keyword evidence="3" id="KW-1185">Reference proteome</keyword>